<dbReference type="Gene3D" id="3.40.50.300">
    <property type="entry name" value="P-loop containing nucleotide triphosphate hydrolases"/>
    <property type="match status" value="1"/>
</dbReference>
<keyword evidence="2" id="KW-0547">Nucleotide-binding</keyword>
<dbReference type="AlphaFoldDB" id="A0A5B0EIV1"/>
<proteinExistence type="predicted"/>
<gene>
    <name evidence="2" type="ORF">FQ154_05085</name>
</gene>
<dbReference type="InterPro" id="IPR027417">
    <property type="entry name" value="P-loop_NTPase"/>
</dbReference>
<dbReference type="GO" id="GO:0005524">
    <property type="term" value="F:ATP binding"/>
    <property type="evidence" value="ECO:0007669"/>
    <property type="project" value="UniProtKB-KW"/>
</dbReference>
<sequence>MVLEDCDLIAEDRSFGHGPQPLLFEVLDAMDGLATDADAAFLLTTNRMELLEQALVQRPGRVDLAVAVPRPDLAARRALLELYGRGLKPSAQAIASIAEQIEGTTASFAKELTRRAILLAAVAGEEPSDTHLSAAANELMSDAATLTRSLLGGTGENDEDQEPPGGEAGFEPGIAPPQFVLLTATKNSTSPATRSPLWQRHTRWRSSFPALPTPRPAAYWIGS</sequence>
<reference evidence="2 3" key="1">
    <citation type="submission" date="2019-07" db="EMBL/GenBank/DDBJ databases">
        <title>Analysis of the biochemical properties, biological activity and biotechnological potential of siderophores and biosurfactants produced by Antarctic psychrotolerant bacteria.</title>
        <authorList>
            <person name="Styczynski M."/>
            <person name="Krucon T."/>
            <person name="Decewicz P."/>
            <person name="Dziewit L."/>
        </authorList>
    </citation>
    <scope>NUCLEOTIDE SEQUENCE [LARGE SCALE GENOMIC DNA]</scope>
    <source>
        <strain evidence="2 3">ANT_H27</strain>
    </source>
</reference>
<keyword evidence="2" id="KW-0067">ATP-binding</keyword>
<dbReference type="Proteomes" id="UP000323856">
    <property type="component" value="Unassembled WGS sequence"/>
</dbReference>
<protein>
    <submittedName>
        <fullName evidence="2">ATP-binding protein</fullName>
    </submittedName>
</protein>
<feature type="compositionally biased region" description="Low complexity" evidence="1">
    <location>
        <begin position="163"/>
        <end position="174"/>
    </location>
</feature>
<organism evidence="2 3">
    <name type="scientific">Paeniglutamicibacter gangotriensis</name>
    <dbReference type="NCBI Taxonomy" id="254787"/>
    <lineage>
        <taxon>Bacteria</taxon>
        <taxon>Bacillati</taxon>
        <taxon>Actinomycetota</taxon>
        <taxon>Actinomycetes</taxon>
        <taxon>Micrococcales</taxon>
        <taxon>Micrococcaceae</taxon>
        <taxon>Paeniglutamicibacter</taxon>
    </lineage>
</organism>
<evidence type="ECO:0000313" key="2">
    <source>
        <dbReference type="EMBL" id="KAA0978608.1"/>
    </source>
</evidence>
<dbReference type="SUPFAM" id="SSF52540">
    <property type="entry name" value="P-loop containing nucleoside triphosphate hydrolases"/>
    <property type="match status" value="1"/>
</dbReference>
<dbReference type="EMBL" id="VOBL01000004">
    <property type="protein sequence ID" value="KAA0978608.1"/>
    <property type="molecule type" value="Genomic_DNA"/>
</dbReference>
<accession>A0A5B0EIV1</accession>
<feature type="region of interest" description="Disordered" evidence="1">
    <location>
        <begin position="150"/>
        <end position="174"/>
    </location>
</feature>
<dbReference type="Gene3D" id="1.10.8.60">
    <property type="match status" value="1"/>
</dbReference>
<dbReference type="RefSeq" id="WP_007270184.1">
    <property type="nucleotide sequence ID" value="NZ_JBITUG010000022.1"/>
</dbReference>
<evidence type="ECO:0000313" key="3">
    <source>
        <dbReference type="Proteomes" id="UP000323856"/>
    </source>
</evidence>
<name>A0A5B0EIV1_9MICC</name>
<comment type="caution">
    <text evidence="2">The sequence shown here is derived from an EMBL/GenBank/DDBJ whole genome shotgun (WGS) entry which is preliminary data.</text>
</comment>
<dbReference type="OrthoDB" id="9809379at2"/>
<evidence type="ECO:0000256" key="1">
    <source>
        <dbReference type="SAM" id="MobiDB-lite"/>
    </source>
</evidence>